<dbReference type="Proteomes" id="UP000180280">
    <property type="component" value="Unassembled WGS sequence"/>
</dbReference>
<dbReference type="InterPro" id="IPR001466">
    <property type="entry name" value="Beta-lactam-related"/>
</dbReference>
<evidence type="ECO:0000313" key="11">
    <source>
        <dbReference type="Proteomes" id="UP000180088"/>
    </source>
</evidence>
<feature type="domain" description="Beta-lactamase-related" evidence="8">
    <location>
        <begin position="39"/>
        <end position="383"/>
    </location>
</feature>
<sequence length="394" mass="42764">MRPAKPRLLPLLPFLIASLLSAGSHAASRGDPAFVKQAVDQTIQPLMERLAIPGMAVAVTIDGKHYLYNYGLASKQEHLPVTDSTLFEIGSLSKTFTATLAAYAQEQGKLSLADTPGKYLPALRGSPLDQASLLNLATQTSGLPLFVPDSVSDDDKLMDYLKHWQPSQPIGSYRVYSNLGIGALGMISAQSLGMRYADAIEKRLFPALGLRHSYVEVPADKMPDYAQGYTKQDAPTRMSPGVLAAEAYGLRASAADLARFLDANMRQGKLDSQWQRAVDATHVPYFQAGVLTQDLIWEQYPYPLQLKQLLAGNAPDYIYQGMPARKLPQPQPAAADVLINKTGSTNGFSAYVAFLPARKLGVVILANKSYPLDERVSAGYRILGRLDGSAPSPR</sequence>
<accession>A0A1S1X3P1</accession>
<comment type="catalytic activity">
    <reaction evidence="1 6">
        <text>a beta-lactam + H2O = a substituted beta-amino acid</text>
        <dbReference type="Rhea" id="RHEA:20401"/>
        <dbReference type="ChEBI" id="CHEBI:15377"/>
        <dbReference type="ChEBI" id="CHEBI:35627"/>
        <dbReference type="ChEBI" id="CHEBI:140347"/>
        <dbReference type="EC" id="3.5.2.6"/>
    </reaction>
</comment>
<dbReference type="GO" id="GO:0030288">
    <property type="term" value="C:outer membrane-bounded periplasmic space"/>
    <property type="evidence" value="ECO:0007669"/>
    <property type="project" value="InterPro"/>
</dbReference>
<protein>
    <recommendedName>
        <fullName evidence="3 6">Beta-lactamase</fullName>
        <ecNumber evidence="3 6">3.5.2.6</ecNumber>
    </recommendedName>
</protein>
<keyword evidence="5 6" id="KW-0046">Antibiotic resistance</keyword>
<dbReference type="InterPro" id="IPR058136">
    <property type="entry name" value="AmpC"/>
</dbReference>
<keyword evidence="4 6" id="KW-0378">Hydrolase</keyword>
<evidence type="ECO:0000256" key="3">
    <source>
        <dbReference type="ARBA" id="ARBA00012865"/>
    </source>
</evidence>
<dbReference type="GO" id="GO:0046677">
    <property type="term" value="P:response to antibiotic"/>
    <property type="evidence" value="ECO:0007669"/>
    <property type="project" value="UniProtKB-UniRule"/>
</dbReference>
<dbReference type="Gene3D" id="3.40.710.10">
    <property type="entry name" value="DD-peptidase/beta-lactamase superfamily"/>
    <property type="match status" value="1"/>
</dbReference>
<dbReference type="AlphaFoldDB" id="A0A1S1X3P1"/>
<dbReference type="SUPFAM" id="SSF56601">
    <property type="entry name" value="beta-lactamase/transpeptidase-like"/>
    <property type="match status" value="1"/>
</dbReference>
<dbReference type="GO" id="GO:0017001">
    <property type="term" value="P:antibiotic catabolic process"/>
    <property type="evidence" value="ECO:0007669"/>
    <property type="project" value="InterPro"/>
</dbReference>
<evidence type="ECO:0000256" key="6">
    <source>
        <dbReference type="RuleBase" id="RU361140"/>
    </source>
</evidence>
<dbReference type="PROSITE" id="PS00336">
    <property type="entry name" value="BETA_LACTAMASE_C"/>
    <property type="match status" value="1"/>
</dbReference>
<evidence type="ECO:0000256" key="7">
    <source>
        <dbReference type="SAM" id="SignalP"/>
    </source>
</evidence>
<dbReference type="RefSeq" id="WP_071112673.1">
    <property type="nucleotide sequence ID" value="NZ_MKCS01000001.1"/>
</dbReference>
<dbReference type="InterPro" id="IPR012338">
    <property type="entry name" value="Beta-lactam/transpept-like"/>
</dbReference>
<evidence type="ECO:0000256" key="5">
    <source>
        <dbReference type="ARBA" id="ARBA00023251"/>
    </source>
</evidence>
<dbReference type="EMBL" id="MKCS01000001">
    <property type="protein sequence ID" value="OHX14040.1"/>
    <property type="molecule type" value="Genomic_DNA"/>
</dbReference>
<dbReference type="EMBL" id="MKCT01000017">
    <property type="protein sequence ID" value="OHX20249.1"/>
    <property type="molecule type" value="Genomic_DNA"/>
</dbReference>
<name>A0A1S1X3P1_9NEIS</name>
<reference evidence="11 12" key="1">
    <citation type="submission" date="2016-09" db="EMBL/GenBank/DDBJ databases">
        <title>Chromobacterium muskegensis sp. nov., an insecticidal bacterium isolated from Sphagnum bogs.</title>
        <authorList>
            <person name="Sparks M.E."/>
            <person name="Blackburn M.B."/>
            <person name="Gundersen-Rindal D.E."/>
            <person name="Mitchell A."/>
            <person name="Farrar R."/>
            <person name="Kuhar D."/>
        </authorList>
    </citation>
    <scope>NUCLEOTIDE SEQUENCE [LARGE SCALE GENOMIC DNA]</scope>
    <source>
        <strain evidence="10 12">14B-1</strain>
        <strain evidence="9 11">37-2</strain>
    </source>
</reference>
<proteinExistence type="inferred from homology"/>
<dbReference type="NCBIfam" id="NF033085">
    <property type="entry name" value="bla_class_C"/>
    <property type="match status" value="1"/>
</dbReference>
<keyword evidence="12" id="KW-1185">Reference proteome</keyword>
<keyword evidence="7" id="KW-0732">Signal</keyword>
<evidence type="ECO:0000313" key="10">
    <source>
        <dbReference type="EMBL" id="OHX20249.1"/>
    </source>
</evidence>
<evidence type="ECO:0000313" key="9">
    <source>
        <dbReference type="EMBL" id="OHX14040.1"/>
    </source>
</evidence>
<evidence type="ECO:0000313" key="12">
    <source>
        <dbReference type="Proteomes" id="UP000180280"/>
    </source>
</evidence>
<dbReference type="InterPro" id="IPR001586">
    <property type="entry name" value="Beta-lactam_class-C_AS"/>
</dbReference>
<organism evidence="9 11">
    <name type="scientific">Chromobacterium sphagni</name>
    <dbReference type="NCBI Taxonomy" id="1903179"/>
    <lineage>
        <taxon>Bacteria</taxon>
        <taxon>Pseudomonadati</taxon>
        <taxon>Pseudomonadota</taxon>
        <taxon>Betaproteobacteria</taxon>
        <taxon>Neisseriales</taxon>
        <taxon>Chromobacteriaceae</taxon>
        <taxon>Chromobacterium</taxon>
    </lineage>
</organism>
<dbReference type="GO" id="GO:0008800">
    <property type="term" value="F:beta-lactamase activity"/>
    <property type="evidence" value="ECO:0007669"/>
    <property type="project" value="UniProtKB-UniRule"/>
</dbReference>
<dbReference type="InterPro" id="IPR050491">
    <property type="entry name" value="AmpC-like"/>
</dbReference>
<evidence type="ECO:0000256" key="2">
    <source>
        <dbReference type="ARBA" id="ARBA00007840"/>
    </source>
</evidence>
<dbReference type="EC" id="3.5.2.6" evidence="3 6"/>
<evidence type="ECO:0000259" key="8">
    <source>
        <dbReference type="Pfam" id="PF00144"/>
    </source>
</evidence>
<dbReference type="Pfam" id="PF00144">
    <property type="entry name" value="Beta-lactamase"/>
    <property type="match status" value="1"/>
</dbReference>
<dbReference type="STRING" id="1903179.BI347_11355"/>
<gene>
    <name evidence="10" type="ORF">BI344_07055</name>
    <name evidence="9" type="ORF">BI347_11355</name>
</gene>
<feature type="chain" id="PRO_5010369632" description="Beta-lactamase" evidence="7">
    <location>
        <begin position="27"/>
        <end position="394"/>
    </location>
</feature>
<comment type="similarity">
    <text evidence="2 6">Belongs to the class-C beta-lactamase family.</text>
</comment>
<evidence type="ECO:0000256" key="1">
    <source>
        <dbReference type="ARBA" id="ARBA00001526"/>
    </source>
</evidence>
<dbReference type="OrthoDB" id="5377431at2"/>
<evidence type="ECO:0000256" key="4">
    <source>
        <dbReference type="ARBA" id="ARBA00022801"/>
    </source>
</evidence>
<comment type="caution">
    <text evidence="9">The sequence shown here is derived from an EMBL/GenBank/DDBJ whole genome shotgun (WGS) entry which is preliminary data.</text>
</comment>
<dbReference type="PANTHER" id="PTHR46825">
    <property type="entry name" value="D-ALANYL-D-ALANINE-CARBOXYPEPTIDASE/ENDOPEPTIDASE AMPH"/>
    <property type="match status" value="1"/>
</dbReference>
<dbReference type="PANTHER" id="PTHR46825:SF8">
    <property type="entry name" value="BETA-LACTAMASE-RELATED"/>
    <property type="match status" value="1"/>
</dbReference>
<feature type="signal peptide" evidence="7">
    <location>
        <begin position="1"/>
        <end position="26"/>
    </location>
</feature>
<dbReference type="Proteomes" id="UP000180088">
    <property type="component" value="Unassembled WGS sequence"/>
</dbReference>